<evidence type="ECO:0000256" key="1">
    <source>
        <dbReference type="SAM" id="MobiDB-lite"/>
    </source>
</evidence>
<dbReference type="PANTHER" id="PTHR37535">
    <property type="entry name" value="FLUG DOMAIN PROTEIN"/>
    <property type="match status" value="1"/>
</dbReference>
<comment type="caution">
    <text evidence="2">The sequence shown here is derived from an EMBL/GenBank/DDBJ whole genome shotgun (WGS) entry which is preliminary data.</text>
</comment>
<feature type="compositionally biased region" description="Basic and acidic residues" evidence="1">
    <location>
        <begin position="422"/>
        <end position="434"/>
    </location>
</feature>
<protein>
    <recommendedName>
        <fullName evidence="4">Tyr recombinase domain-containing protein</fullName>
    </recommendedName>
</protein>
<feature type="region of interest" description="Disordered" evidence="1">
    <location>
        <begin position="415"/>
        <end position="436"/>
    </location>
</feature>
<name>A0AAV9NWL3_9EURO</name>
<dbReference type="AlphaFoldDB" id="A0AAV9NWL3"/>
<accession>A0AAV9NWL3</accession>
<evidence type="ECO:0008006" key="4">
    <source>
        <dbReference type="Google" id="ProtNLM"/>
    </source>
</evidence>
<proteinExistence type="predicted"/>
<dbReference type="Pfam" id="PF11917">
    <property type="entry name" value="DUF3435"/>
    <property type="match status" value="1"/>
</dbReference>
<gene>
    <name evidence="2" type="ORF">LTR84_001261</name>
</gene>
<feature type="region of interest" description="Disordered" evidence="1">
    <location>
        <begin position="585"/>
        <end position="611"/>
    </location>
</feature>
<evidence type="ECO:0000313" key="3">
    <source>
        <dbReference type="Proteomes" id="UP001358417"/>
    </source>
</evidence>
<dbReference type="InterPro" id="IPR021842">
    <property type="entry name" value="DUF3435"/>
</dbReference>
<dbReference type="EMBL" id="JAVRRD010000001">
    <property type="protein sequence ID" value="KAK5065423.1"/>
    <property type="molecule type" value="Genomic_DNA"/>
</dbReference>
<dbReference type="Proteomes" id="UP001358417">
    <property type="component" value="Unassembled WGS sequence"/>
</dbReference>
<organism evidence="2 3">
    <name type="scientific">Exophiala bonariae</name>
    <dbReference type="NCBI Taxonomy" id="1690606"/>
    <lineage>
        <taxon>Eukaryota</taxon>
        <taxon>Fungi</taxon>
        <taxon>Dikarya</taxon>
        <taxon>Ascomycota</taxon>
        <taxon>Pezizomycotina</taxon>
        <taxon>Eurotiomycetes</taxon>
        <taxon>Chaetothyriomycetidae</taxon>
        <taxon>Chaetothyriales</taxon>
        <taxon>Herpotrichiellaceae</taxon>
        <taxon>Exophiala</taxon>
    </lineage>
</organism>
<dbReference type="GeneID" id="89969483"/>
<dbReference type="PANTHER" id="PTHR37535:SF2">
    <property type="entry name" value="FINGER DOMAIN PROTEIN, PUTATIVE (AFU_ORTHOLOGUE AFUA_6G09300)-RELATED"/>
    <property type="match status" value="1"/>
</dbReference>
<sequence length="692" mass="79097">MGRRKIPHVVKLDSGESYLGRSSANLCPRDFLEGKYQEALGAVRPVTLYADSTLHHVDRIRALFEEYCSLLHLDPPQILQECIPARMENFLHWMLKTYTIKKTSTVTTYWRQLSQLHILWTQRRVDPQVLRQIFVFIEGPLTKEYGLDNMDTEKPLLEAEEFVELIRYHWASDINVFHNERQRLQLAAILLLAAFTGSRPHALLCVTYRDLDLYVEKEQDTDTHHVKLGVKLTKTKSGKKRKRPKTYTFNLDDNPVFCIITHLVGLAFDDEAFAAPGLVSPDILFRLKAKGESGCQQIPFKQDILDTLVFRRAVKTKQGVQTSPTAGLIDSIYQSWVKRLGEALGYVQTLTTYCLRRALGNAVNDDPNSNAAVRNLVLDHVGSSAIFERNYLSRIIRYSTQDAFWHREPSHESAKAASRIGRLRDRNRPKKLTEEQGVQVREAPAILELLASRDRLRMDILGQFGALKMAEGEPVYDDYQALGRTINSTVRAQERALLRHIQEEYDITAPVVNIQRQIQGDFPDCKEPILAEEAMIKIPERRRIAEAAVSDPARFTGEKSLLRHIKCCRNMIALCKKRESRTAKITPPPALPFTDSPEATSRKGPETPRSNPLKCRGFQCLFCMMSNLPTKDRQQRFKSKFSLQRHADRCRLNQFMDGDRIPCPDDLGCAGVVLKGKLHFKNHAARVHDFVL</sequence>
<evidence type="ECO:0000313" key="2">
    <source>
        <dbReference type="EMBL" id="KAK5065423.1"/>
    </source>
</evidence>
<keyword evidence="3" id="KW-1185">Reference proteome</keyword>
<reference evidence="2 3" key="1">
    <citation type="submission" date="2023-08" db="EMBL/GenBank/DDBJ databases">
        <title>Black Yeasts Isolated from many extreme environments.</title>
        <authorList>
            <person name="Coleine C."/>
            <person name="Stajich J.E."/>
            <person name="Selbmann L."/>
        </authorList>
    </citation>
    <scope>NUCLEOTIDE SEQUENCE [LARGE SCALE GENOMIC DNA]</scope>
    <source>
        <strain evidence="2 3">CCFEE 5792</strain>
    </source>
</reference>
<dbReference type="RefSeq" id="XP_064712747.1">
    <property type="nucleotide sequence ID" value="XM_064844887.1"/>
</dbReference>